<dbReference type="EMBL" id="JAMRXG010000008">
    <property type="protein sequence ID" value="MCM6775772.1"/>
    <property type="molecule type" value="Genomic_DNA"/>
</dbReference>
<comment type="caution">
    <text evidence="2">The sequence shown here is derived from an EMBL/GenBank/DDBJ whole genome shotgun (WGS) entry which is preliminary data.</text>
</comment>
<keyword evidence="3" id="KW-1185">Reference proteome</keyword>
<gene>
    <name evidence="2" type="ORF">NDR86_20045</name>
</gene>
<evidence type="ECO:0000313" key="2">
    <source>
        <dbReference type="EMBL" id="MCM6775772.1"/>
    </source>
</evidence>
<feature type="compositionally biased region" description="Acidic residues" evidence="1">
    <location>
        <begin position="1"/>
        <end position="10"/>
    </location>
</feature>
<dbReference type="AlphaFoldDB" id="A0A9X2E7X9"/>
<dbReference type="Proteomes" id="UP001139157">
    <property type="component" value="Unassembled WGS sequence"/>
</dbReference>
<evidence type="ECO:0000313" key="3">
    <source>
        <dbReference type="Proteomes" id="UP001139157"/>
    </source>
</evidence>
<accession>A0A9X2E7X9</accession>
<reference evidence="2" key="1">
    <citation type="submission" date="2022-06" db="EMBL/GenBank/DDBJ databases">
        <title>Novel species in genus nocardia.</title>
        <authorList>
            <person name="Li F."/>
        </authorList>
    </citation>
    <scope>NUCLEOTIDE SEQUENCE</scope>
    <source>
        <strain evidence="2">CDC141</strain>
    </source>
</reference>
<organism evidence="2 3">
    <name type="scientific">Nocardia pulmonis</name>
    <dbReference type="NCBI Taxonomy" id="2951408"/>
    <lineage>
        <taxon>Bacteria</taxon>
        <taxon>Bacillati</taxon>
        <taxon>Actinomycetota</taxon>
        <taxon>Actinomycetes</taxon>
        <taxon>Mycobacteriales</taxon>
        <taxon>Nocardiaceae</taxon>
        <taxon>Nocardia</taxon>
    </lineage>
</organism>
<name>A0A9X2E7X9_9NOCA</name>
<sequence length="112" mass="12765">MEPANDDEGTELPVPQGFFHDVSPDNRTEFTTLSDRLVRHLFDVGLQLHTLRAVFEQHDSSEREIRAASDAVTGLLDDLDMLIRDAGLAVLVLEREPEPPEPPPPMRRKRRR</sequence>
<evidence type="ECO:0000256" key="1">
    <source>
        <dbReference type="SAM" id="MobiDB-lite"/>
    </source>
</evidence>
<dbReference type="RefSeq" id="WP_251914018.1">
    <property type="nucleotide sequence ID" value="NZ_JAMRXG010000008.1"/>
</dbReference>
<feature type="region of interest" description="Disordered" evidence="1">
    <location>
        <begin position="1"/>
        <end position="25"/>
    </location>
</feature>
<protein>
    <submittedName>
        <fullName evidence="2">Uncharacterized protein</fullName>
    </submittedName>
</protein>
<proteinExistence type="predicted"/>